<dbReference type="GO" id="GO:0015079">
    <property type="term" value="F:potassium ion transmembrane transporter activity"/>
    <property type="evidence" value="ECO:0007669"/>
    <property type="project" value="InterPro"/>
</dbReference>
<dbReference type="OrthoDB" id="27588at2157"/>
<gene>
    <name evidence="9" type="ORF">SAMN04488691_101697</name>
</gene>
<evidence type="ECO:0000313" key="10">
    <source>
        <dbReference type="Proteomes" id="UP000183894"/>
    </source>
</evidence>
<dbReference type="SUPFAM" id="SSF116726">
    <property type="entry name" value="TrkA C-terminal domain-like"/>
    <property type="match status" value="2"/>
</dbReference>
<dbReference type="GO" id="GO:0005886">
    <property type="term" value="C:plasma membrane"/>
    <property type="evidence" value="ECO:0007669"/>
    <property type="project" value="InterPro"/>
</dbReference>
<organism evidence="9 10">
    <name type="scientific">Haloferax larsenii</name>
    <dbReference type="NCBI Taxonomy" id="302484"/>
    <lineage>
        <taxon>Archaea</taxon>
        <taxon>Methanobacteriati</taxon>
        <taxon>Methanobacteriota</taxon>
        <taxon>Stenosarchaea group</taxon>
        <taxon>Halobacteria</taxon>
        <taxon>Halobacteriales</taxon>
        <taxon>Haloferacaceae</taxon>
        <taxon>Haloferax</taxon>
    </lineage>
</organism>
<dbReference type="PROSITE" id="PS51202">
    <property type="entry name" value="RCK_C"/>
    <property type="match status" value="2"/>
</dbReference>
<dbReference type="InterPro" id="IPR050721">
    <property type="entry name" value="Trk_Ktr_HKT_K-transport"/>
</dbReference>
<sequence length="445" mass="47361">MRVVIVGAGEVGSHIAASLADSHDVVVIDIDSERVEQMNYSHDVLALTGDGASLETLEDADAASADLLIASTDDDETNLATCGTAKALGDAFTIARVKHVGFLRTWERSRGTFGVDFMVCSNLLTAEDIVQVIGLPAAVDVDWFANGLVQMAEFELGEDSPLLGRTVREADQFELLTFAAILRDDAVELPRGDSKLASGDKVVVIGTPETVHQFAQRAAPKAAAADTETVFVVGGSEIGVQVARLLQTRGIKPRLIEQDPDRARDIAEELPATLVLNVDATDTSALDRENFGMADAVVAALDNDQKNLLVSLLAKRLGVDQTIAVVETGAYRELFETVGVDIAVNPRVVTAEEITRFTREQTTEKLAFIEDDRAEVLEVEVGGESVLVGRPIWESIADLPEGVVVGAIARAGELVSPRGETVIEPGDHVVLFVDEAVAAEVTAAV</sequence>
<dbReference type="NCBIfam" id="NF007039">
    <property type="entry name" value="PRK09496.3-2"/>
    <property type="match status" value="1"/>
</dbReference>
<dbReference type="Gene3D" id="3.30.70.1450">
    <property type="entry name" value="Regulator of K+ conductance, C-terminal domain"/>
    <property type="match status" value="2"/>
</dbReference>
<accession>A0A1H7HVM2</accession>
<dbReference type="PRINTS" id="PR00335">
    <property type="entry name" value="KUPTAKETRKA"/>
</dbReference>
<keyword evidence="4" id="KW-0630">Potassium</keyword>
<dbReference type="AlphaFoldDB" id="A0A1H7HVM2"/>
<dbReference type="InterPro" id="IPR036721">
    <property type="entry name" value="RCK_C_sf"/>
</dbReference>
<dbReference type="PROSITE" id="PS51201">
    <property type="entry name" value="RCK_N"/>
    <property type="match status" value="2"/>
</dbReference>
<evidence type="ECO:0000259" key="8">
    <source>
        <dbReference type="PROSITE" id="PS51202"/>
    </source>
</evidence>
<dbReference type="EMBL" id="FOAD01000001">
    <property type="protein sequence ID" value="SEK54164.1"/>
    <property type="molecule type" value="Genomic_DNA"/>
</dbReference>
<dbReference type="SUPFAM" id="SSF51735">
    <property type="entry name" value="NAD(P)-binding Rossmann-fold domains"/>
    <property type="match status" value="2"/>
</dbReference>
<keyword evidence="6" id="KW-0406">Ion transport</keyword>
<keyword evidence="5" id="KW-0520">NAD</keyword>
<dbReference type="Pfam" id="PF02080">
    <property type="entry name" value="TrkA_C"/>
    <property type="match status" value="2"/>
</dbReference>
<dbReference type="InterPro" id="IPR003148">
    <property type="entry name" value="RCK_N"/>
</dbReference>
<dbReference type="Pfam" id="PF02254">
    <property type="entry name" value="TrkA_N"/>
    <property type="match status" value="2"/>
</dbReference>
<evidence type="ECO:0000256" key="1">
    <source>
        <dbReference type="ARBA" id="ARBA00003660"/>
    </source>
</evidence>
<keyword evidence="3" id="KW-0633">Potassium transport</keyword>
<dbReference type="NCBIfam" id="NF007031">
    <property type="entry name" value="PRK09496.1-2"/>
    <property type="match status" value="1"/>
</dbReference>
<name>A0A1H7HVM2_HALLR</name>
<dbReference type="NCBIfam" id="NF007034">
    <property type="entry name" value="PRK09496.2-1"/>
    <property type="match status" value="1"/>
</dbReference>
<comment type="function">
    <text evidence="1">Part of a potassium transport system.</text>
</comment>
<protein>
    <submittedName>
        <fullName evidence="9">Trk system potassium uptake protein TrkA</fullName>
    </submittedName>
</protein>
<dbReference type="PANTHER" id="PTHR43833">
    <property type="entry name" value="POTASSIUM CHANNEL PROTEIN 2-RELATED-RELATED"/>
    <property type="match status" value="1"/>
</dbReference>
<reference evidence="9 10" key="1">
    <citation type="submission" date="2016-10" db="EMBL/GenBank/DDBJ databases">
        <authorList>
            <person name="de Groot N.N."/>
        </authorList>
    </citation>
    <scope>NUCLEOTIDE SEQUENCE [LARGE SCALE GENOMIC DNA]</scope>
    <source>
        <strain evidence="9 10">CDM_5</strain>
    </source>
</reference>
<evidence type="ECO:0000256" key="2">
    <source>
        <dbReference type="ARBA" id="ARBA00022448"/>
    </source>
</evidence>
<evidence type="ECO:0000256" key="6">
    <source>
        <dbReference type="ARBA" id="ARBA00023065"/>
    </source>
</evidence>
<dbReference type="Gene3D" id="3.40.50.720">
    <property type="entry name" value="NAD(P)-binding Rossmann-like Domain"/>
    <property type="match status" value="2"/>
</dbReference>
<feature type="domain" description="RCK N-terminal" evidence="7">
    <location>
        <begin position="1"/>
        <end position="119"/>
    </location>
</feature>
<dbReference type="InterPro" id="IPR006036">
    <property type="entry name" value="K_uptake_TrkA"/>
</dbReference>
<keyword evidence="2" id="KW-0813">Transport</keyword>
<evidence type="ECO:0000259" key="7">
    <source>
        <dbReference type="PROSITE" id="PS51201"/>
    </source>
</evidence>
<evidence type="ECO:0000256" key="4">
    <source>
        <dbReference type="ARBA" id="ARBA00022958"/>
    </source>
</evidence>
<feature type="domain" description="RCK C-terminal" evidence="8">
    <location>
        <begin position="364"/>
        <end position="445"/>
    </location>
</feature>
<evidence type="ECO:0000256" key="3">
    <source>
        <dbReference type="ARBA" id="ARBA00022538"/>
    </source>
</evidence>
<dbReference type="InterPro" id="IPR036291">
    <property type="entry name" value="NAD(P)-bd_dom_sf"/>
</dbReference>
<evidence type="ECO:0000256" key="5">
    <source>
        <dbReference type="ARBA" id="ARBA00023027"/>
    </source>
</evidence>
<dbReference type="PANTHER" id="PTHR43833:SF5">
    <property type="entry name" value="TRK SYSTEM POTASSIUM UPTAKE PROTEIN TRKA"/>
    <property type="match status" value="1"/>
</dbReference>
<dbReference type="RefSeq" id="WP_074792064.1">
    <property type="nucleotide sequence ID" value="NZ_FOAD01000001.1"/>
</dbReference>
<evidence type="ECO:0000313" key="9">
    <source>
        <dbReference type="EMBL" id="SEK54164.1"/>
    </source>
</evidence>
<dbReference type="Proteomes" id="UP000183894">
    <property type="component" value="Unassembled WGS sequence"/>
</dbReference>
<proteinExistence type="predicted"/>
<dbReference type="InterPro" id="IPR006037">
    <property type="entry name" value="RCK_C"/>
</dbReference>
<feature type="domain" description="RCK C-terminal" evidence="8">
    <location>
        <begin position="139"/>
        <end position="220"/>
    </location>
</feature>
<feature type="domain" description="RCK N-terminal" evidence="7">
    <location>
        <begin position="227"/>
        <end position="344"/>
    </location>
</feature>